<evidence type="ECO:0000313" key="3">
    <source>
        <dbReference type="EMBL" id="KRL05389.1"/>
    </source>
</evidence>
<dbReference type="Gene3D" id="2.170.130.30">
    <property type="match status" value="1"/>
</dbReference>
<dbReference type="STRING" id="1423777.FD46_GL000796"/>
<accession>A0A0R1MAM7</accession>
<sequence>MFKKISKFLLVLFSLGALFSYENSNPVHAAASAKKIAVTYQLKNSNRTFAHKKITLKAHSSVLSGLKKSWHVQEKKGFVTKIDKHSQNAKKSKYWTYSVNGKAATKGASSEKLANHDKVVFNLSTEK</sequence>
<comment type="caution">
    <text evidence="3">The sequence shown here is derived from an EMBL/GenBank/DDBJ whole genome shotgun (WGS) entry which is preliminary data.</text>
</comment>
<evidence type="ECO:0000313" key="4">
    <source>
        <dbReference type="Proteomes" id="UP000051686"/>
    </source>
</evidence>
<dbReference type="EMBL" id="AZEH01000025">
    <property type="protein sequence ID" value="KRL05389.1"/>
    <property type="molecule type" value="Genomic_DNA"/>
</dbReference>
<evidence type="ECO:0000256" key="1">
    <source>
        <dbReference type="SAM" id="SignalP"/>
    </source>
</evidence>
<feature type="signal peptide" evidence="1">
    <location>
        <begin position="1"/>
        <end position="29"/>
    </location>
</feature>
<dbReference type="InterPro" id="IPR027954">
    <property type="entry name" value="Transcobalamin-like_C"/>
</dbReference>
<keyword evidence="1" id="KW-0732">Signal</keyword>
<dbReference type="OrthoDB" id="2870483at2"/>
<evidence type="ECO:0000259" key="2">
    <source>
        <dbReference type="Pfam" id="PF14478"/>
    </source>
</evidence>
<feature type="chain" id="PRO_5006407822" description="Transcobalamin-like C-terminal domain-containing protein" evidence="1">
    <location>
        <begin position="30"/>
        <end position="127"/>
    </location>
</feature>
<organism evidence="3 4">
    <name type="scientific">Liquorilactobacillus oeni DSM 19972</name>
    <dbReference type="NCBI Taxonomy" id="1423777"/>
    <lineage>
        <taxon>Bacteria</taxon>
        <taxon>Bacillati</taxon>
        <taxon>Bacillota</taxon>
        <taxon>Bacilli</taxon>
        <taxon>Lactobacillales</taxon>
        <taxon>Lactobacillaceae</taxon>
        <taxon>Liquorilactobacillus</taxon>
    </lineage>
</organism>
<dbReference type="PATRIC" id="fig|1423777.3.peg.820"/>
<feature type="domain" description="Transcobalamin-like C-terminal" evidence="2">
    <location>
        <begin position="60"/>
        <end position="124"/>
    </location>
</feature>
<dbReference type="Proteomes" id="UP000051686">
    <property type="component" value="Unassembled WGS sequence"/>
</dbReference>
<dbReference type="Pfam" id="PF14478">
    <property type="entry name" value="DUF4430"/>
    <property type="match status" value="1"/>
</dbReference>
<reference evidence="3 4" key="1">
    <citation type="journal article" date="2015" name="Genome Announc.">
        <title>Expanding the biotechnology potential of lactobacilli through comparative genomics of 213 strains and associated genera.</title>
        <authorList>
            <person name="Sun Z."/>
            <person name="Harris H.M."/>
            <person name="McCann A."/>
            <person name="Guo C."/>
            <person name="Argimon S."/>
            <person name="Zhang W."/>
            <person name="Yang X."/>
            <person name="Jeffery I.B."/>
            <person name="Cooney J.C."/>
            <person name="Kagawa T.F."/>
            <person name="Liu W."/>
            <person name="Song Y."/>
            <person name="Salvetti E."/>
            <person name="Wrobel A."/>
            <person name="Rasinkangas P."/>
            <person name="Parkhill J."/>
            <person name="Rea M.C."/>
            <person name="O'Sullivan O."/>
            <person name="Ritari J."/>
            <person name="Douillard F.P."/>
            <person name="Paul Ross R."/>
            <person name="Yang R."/>
            <person name="Briner A.E."/>
            <person name="Felis G.E."/>
            <person name="de Vos W.M."/>
            <person name="Barrangou R."/>
            <person name="Klaenhammer T.R."/>
            <person name="Caufield P.W."/>
            <person name="Cui Y."/>
            <person name="Zhang H."/>
            <person name="O'Toole P.W."/>
        </authorList>
    </citation>
    <scope>NUCLEOTIDE SEQUENCE [LARGE SCALE GENOMIC DNA]</scope>
    <source>
        <strain evidence="3 4">DSM 19972</strain>
    </source>
</reference>
<keyword evidence="4" id="KW-1185">Reference proteome</keyword>
<dbReference type="AlphaFoldDB" id="A0A0R1MAM7"/>
<proteinExistence type="predicted"/>
<protein>
    <recommendedName>
        <fullName evidence="2">Transcobalamin-like C-terminal domain-containing protein</fullName>
    </recommendedName>
</protein>
<gene>
    <name evidence="3" type="ORF">FD46_GL000796</name>
</gene>
<name>A0A0R1MAM7_9LACO</name>
<dbReference type="RefSeq" id="WP_057895737.1">
    <property type="nucleotide sequence ID" value="NZ_AZEH01000025.1"/>
</dbReference>